<dbReference type="PROSITE" id="PS51379">
    <property type="entry name" value="4FE4S_FER_2"/>
    <property type="match status" value="2"/>
</dbReference>
<evidence type="ECO:0000259" key="6">
    <source>
        <dbReference type="PROSITE" id="PS51379"/>
    </source>
</evidence>
<keyword evidence="5" id="KW-0411">Iron-sulfur</keyword>
<evidence type="ECO:0000256" key="4">
    <source>
        <dbReference type="ARBA" id="ARBA00023004"/>
    </source>
</evidence>
<dbReference type="InterPro" id="IPR017896">
    <property type="entry name" value="4Fe4S_Fe-S-bd"/>
</dbReference>
<dbReference type="InterPro" id="IPR004017">
    <property type="entry name" value="Cys_rich_dom"/>
</dbReference>
<keyword evidence="2" id="KW-0479">Metal-binding</keyword>
<protein>
    <submittedName>
        <fullName evidence="7">(Fe-S)-binding protein</fullName>
    </submittedName>
</protein>
<gene>
    <name evidence="7" type="ORF">KQI88_04785</name>
</gene>
<sequence>MKDGIFSEELIKKIEDFKKDCVGCSKCVRECKMLDSFCTDPKNLFNGLNDKQVIDPLVPYSCNQCGVCEEVCPKNLKLEELFKDIRVELVKANKGKSPIKGHRAVESHQSLSFSKVFTTTASDKNKETVRVFMPGCSLSSYSPKLVSKTLRYLQKKLPGTGVVLKCCGKPTRAIGQEDAFKERYGELEDEFKRLGVTEVITACQSCYTTIAKESPNIKIKSLWTVIPEIGIPEEKINIGANSDLVFGIHDSCATRRNGDIQKGARSIIKDLGYKIQEDDQSEKIIRCCGQGGMVGPANPELTKQIMKERANEVESDYVVTYCGACRESMVRGGKKSIHILDLMFKGPWNSKSDMPGVGKTPMNSWVNRYKSKKELNKSK</sequence>
<dbReference type="Pfam" id="PF13534">
    <property type="entry name" value="Fer4_17"/>
    <property type="match status" value="1"/>
</dbReference>
<accession>A0ABS6G0J8</accession>
<keyword evidence="4" id="KW-0408">Iron</keyword>
<comment type="caution">
    <text evidence="7">The sequence shown here is derived from an EMBL/GenBank/DDBJ whole genome shotgun (WGS) entry which is preliminary data.</text>
</comment>
<keyword evidence="3" id="KW-0560">Oxidoreductase</keyword>
<keyword evidence="8" id="KW-1185">Reference proteome</keyword>
<evidence type="ECO:0000256" key="5">
    <source>
        <dbReference type="ARBA" id="ARBA00023014"/>
    </source>
</evidence>
<dbReference type="Pfam" id="PF02754">
    <property type="entry name" value="CCG"/>
    <property type="match status" value="2"/>
</dbReference>
<dbReference type="InterPro" id="IPR017900">
    <property type="entry name" value="4Fe4S_Fe_S_CS"/>
</dbReference>
<dbReference type="Proteomes" id="UP000779508">
    <property type="component" value="Unassembled WGS sequence"/>
</dbReference>
<name>A0ABS6G0J8_9FIRM</name>
<evidence type="ECO:0000313" key="8">
    <source>
        <dbReference type="Proteomes" id="UP000779508"/>
    </source>
</evidence>
<proteinExistence type="predicted"/>
<organism evidence="7 8">
    <name type="scientific">Alkaliphilus flagellatus</name>
    <dbReference type="NCBI Taxonomy" id="2841507"/>
    <lineage>
        <taxon>Bacteria</taxon>
        <taxon>Bacillati</taxon>
        <taxon>Bacillota</taxon>
        <taxon>Clostridia</taxon>
        <taxon>Peptostreptococcales</taxon>
        <taxon>Natronincolaceae</taxon>
        <taxon>Alkaliphilus</taxon>
    </lineage>
</organism>
<evidence type="ECO:0000256" key="2">
    <source>
        <dbReference type="ARBA" id="ARBA00022723"/>
    </source>
</evidence>
<feature type="domain" description="4Fe-4S ferredoxin-type" evidence="6">
    <location>
        <begin position="50"/>
        <end position="81"/>
    </location>
</feature>
<evidence type="ECO:0000256" key="3">
    <source>
        <dbReference type="ARBA" id="ARBA00023002"/>
    </source>
</evidence>
<dbReference type="PANTHER" id="PTHR43255:SF1">
    <property type="entry name" value="IRON-SULFUR-BINDING OXIDOREDUCTASE FADF-RELATED"/>
    <property type="match status" value="1"/>
</dbReference>
<evidence type="ECO:0000256" key="1">
    <source>
        <dbReference type="ARBA" id="ARBA00022485"/>
    </source>
</evidence>
<reference evidence="7 8" key="1">
    <citation type="submission" date="2021-06" db="EMBL/GenBank/DDBJ databases">
        <authorList>
            <person name="Sun Q."/>
            <person name="Li D."/>
        </authorList>
    </citation>
    <scope>NUCLEOTIDE SEQUENCE [LARGE SCALE GENOMIC DNA]</scope>
    <source>
        <strain evidence="7 8">MSJ-5</strain>
    </source>
</reference>
<feature type="domain" description="4Fe-4S ferredoxin-type" evidence="6">
    <location>
        <begin position="11"/>
        <end position="42"/>
    </location>
</feature>
<dbReference type="PANTHER" id="PTHR43255">
    <property type="entry name" value="IRON-SULFUR-BINDING OXIDOREDUCTASE FADF-RELATED-RELATED"/>
    <property type="match status" value="1"/>
</dbReference>
<dbReference type="PROSITE" id="PS00198">
    <property type="entry name" value="4FE4S_FER_1"/>
    <property type="match status" value="1"/>
</dbReference>
<dbReference type="EMBL" id="JAHLQK010000001">
    <property type="protein sequence ID" value="MBU5675724.1"/>
    <property type="molecule type" value="Genomic_DNA"/>
</dbReference>
<keyword evidence="1" id="KW-0004">4Fe-4S</keyword>
<evidence type="ECO:0000313" key="7">
    <source>
        <dbReference type="EMBL" id="MBU5675724.1"/>
    </source>
</evidence>
<dbReference type="InterPro" id="IPR051460">
    <property type="entry name" value="HdrC_iron-sulfur_subunit"/>
</dbReference>